<organism evidence="9 10">
    <name type="scientific">Apatococcus fuscideae</name>
    <dbReference type="NCBI Taxonomy" id="2026836"/>
    <lineage>
        <taxon>Eukaryota</taxon>
        <taxon>Viridiplantae</taxon>
        <taxon>Chlorophyta</taxon>
        <taxon>core chlorophytes</taxon>
        <taxon>Trebouxiophyceae</taxon>
        <taxon>Chlorellales</taxon>
        <taxon>Chlorellaceae</taxon>
        <taxon>Apatococcus</taxon>
    </lineage>
</organism>
<keyword evidence="3" id="KW-0813">Transport</keyword>
<evidence type="ECO:0000256" key="6">
    <source>
        <dbReference type="ARBA" id="ARBA00022989"/>
    </source>
</evidence>
<dbReference type="AlphaFoldDB" id="A0AAW1ST45"/>
<comment type="subcellular location">
    <subcellularLocation>
        <location evidence="1">Cell membrane</location>
        <topology evidence="1">Multi-pass membrane protein</topology>
    </subcellularLocation>
</comment>
<dbReference type="InterPro" id="IPR038665">
    <property type="entry name" value="Voltage-dep_anion_channel_sf"/>
</dbReference>
<feature type="transmembrane region" description="Helical" evidence="8">
    <location>
        <begin position="86"/>
        <end position="108"/>
    </location>
</feature>
<dbReference type="PANTHER" id="PTHR31686">
    <property type="match status" value="1"/>
</dbReference>
<evidence type="ECO:0000256" key="3">
    <source>
        <dbReference type="ARBA" id="ARBA00022448"/>
    </source>
</evidence>
<feature type="transmembrane region" description="Helical" evidence="8">
    <location>
        <begin position="273"/>
        <end position="292"/>
    </location>
</feature>
<accession>A0AAW1ST45</accession>
<evidence type="ECO:0000256" key="1">
    <source>
        <dbReference type="ARBA" id="ARBA00004651"/>
    </source>
</evidence>
<evidence type="ECO:0000256" key="2">
    <source>
        <dbReference type="ARBA" id="ARBA00008566"/>
    </source>
</evidence>
<evidence type="ECO:0000313" key="9">
    <source>
        <dbReference type="EMBL" id="KAK9857967.1"/>
    </source>
</evidence>
<keyword evidence="5 8" id="KW-0812">Transmembrane</keyword>
<protein>
    <submittedName>
        <fullName evidence="9">Uncharacterized protein</fullName>
    </submittedName>
</protein>
<keyword evidence="7 8" id="KW-0472">Membrane</keyword>
<keyword evidence="6 8" id="KW-1133">Transmembrane helix</keyword>
<dbReference type="PANTHER" id="PTHR31686:SF1">
    <property type="entry name" value="SULFITE EFFLUX PUMP SSU1"/>
    <property type="match status" value="1"/>
</dbReference>
<dbReference type="GO" id="GO:0005886">
    <property type="term" value="C:plasma membrane"/>
    <property type="evidence" value="ECO:0007669"/>
    <property type="project" value="UniProtKB-SubCell"/>
</dbReference>
<dbReference type="Gene3D" id="1.50.10.150">
    <property type="entry name" value="Voltage-dependent anion channel"/>
    <property type="match status" value="1"/>
</dbReference>
<dbReference type="Pfam" id="PF03595">
    <property type="entry name" value="SLAC1"/>
    <property type="match status" value="1"/>
</dbReference>
<evidence type="ECO:0000313" key="10">
    <source>
        <dbReference type="Proteomes" id="UP001485043"/>
    </source>
</evidence>
<dbReference type="GO" id="GO:0000319">
    <property type="term" value="F:sulfite transmembrane transporter activity"/>
    <property type="evidence" value="ECO:0007669"/>
    <property type="project" value="TreeGrafter"/>
</dbReference>
<feature type="transmembrane region" description="Helical" evidence="8">
    <location>
        <begin position="247"/>
        <end position="266"/>
    </location>
</feature>
<evidence type="ECO:0000256" key="7">
    <source>
        <dbReference type="ARBA" id="ARBA00023136"/>
    </source>
</evidence>
<dbReference type="InterPro" id="IPR004695">
    <property type="entry name" value="SLAC1/Mae1/Ssu1/TehA"/>
</dbReference>
<evidence type="ECO:0000256" key="4">
    <source>
        <dbReference type="ARBA" id="ARBA00022475"/>
    </source>
</evidence>
<feature type="transmembrane region" description="Helical" evidence="8">
    <location>
        <begin position="128"/>
        <end position="149"/>
    </location>
</feature>
<gene>
    <name evidence="9" type="ORF">WJX84_001334</name>
</gene>
<keyword evidence="10" id="KW-1185">Reference proteome</keyword>
<reference evidence="9 10" key="1">
    <citation type="journal article" date="2024" name="Nat. Commun.">
        <title>Phylogenomics reveals the evolutionary origins of lichenization in chlorophyte algae.</title>
        <authorList>
            <person name="Puginier C."/>
            <person name="Libourel C."/>
            <person name="Otte J."/>
            <person name="Skaloud P."/>
            <person name="Haon M."/>
            <person name="Grisel S."/>
            <person name="Petersen M."/>
            <person name="Berrin J.G."/>
            <person name="Delaux P.M."/>
            <person name="Dal Grande F."/>
            <person name="Keller J."/>
        </authorList>
    </citation>
    <scope>NUCLEOTIDE SEQUENCE [LARGE SCALE GENOMIC DNA]</scope>
    <source>
        <strain evidence="9 10">SAG 2523</strain>
    </source>
</reference>
<dbReference type="Proteomes" id="UP001485043">
    <property type="component" value="Unassembled WGS sequence"/>
</dbReference>
<evidence type="ECO:0000256" key="8">
    <source>
        <dbReference type="SAM" id="Phobius"/>
    </source>
</evidence>
<dbReference type="InterPro" id="IPR051629">
    <property type="entry name" value="Sulfite_efflux_TDT"/>
</dbReference>
<keyword evidence="4" id="KW-1003">Cell membrane</keyword>
<evidence type="ECO:0000256" key="5">
    <source>
        <dbReference type="ARBA" id="ARBA00022692"/>
    </source>
</evidence>
<comment type="similarity">
    <text evidence="2">Belongs to the tellurite-resistance/dicarboxylate transporter (TDT) family.</text>
</comment>
<proteinExistence type="inferred from homology"/>
<name>A0AAW1ST45_9CHLO</name>
<sequence length="361" mass="39413">MKRSRTVNAFASAAFFQAILCKGRLRPGSCCGEQHGMMKGNQGSFLSVINIVVATFTPSWFSVNMGTGIVANLLQIAPHKFRGMDRIANAFFFLNCFLFILFTLISIVRYTRYPWVVRPMLHHPVQSMFIGTFPMGLSTIISSIVLMAVPERLMAYKLPAAEVIVSAFLPLGPLGQGSYGIVQLSRVGLTVFPQVNFVGSVSSAQAIFDISVVFGLIVWAMGVWWLMHAVLAVGLRCGQGRLKFNMGFWGFVFPLGVFTAATITLGKALTSEFFNYLSLVLIVIVVVLWLMVTCGTVHGVLTGSLLEAPCMSSFQLTPKPTGALTLPEDGTAAQEQNRSFNHQQDGSQARHHGASLYEQLA</sequence>
<comment type="caution">
    <text evidence="9">The sequence shown here is derived from an EMBL/GenBank/DDBJ whole genome shotgun (WGS) entry which is preliminary data.</text>
</comment>
<feature type="transmembrane region" description="Helical" evidence="8">
    <location>
        <begin position="206"/>
        <end position="227"/>
    </location>
</feature>
<dbReference type="EMBL" id="JALJOV010000949">
    <property type="protein sequence ID" value="KAK9857967.1"/>
    <property type="molecule type" value="Genomic_DNA"/>
</dbReference>